<accession>A0AAG5DHZ6</accession>
<evidence type="ECO:0000313" key="2">
    <source>
        <dbReference type="Proteomes" id="UP000075880"/>
    </source>
</evidence>
<reference evidence="1" key="1">
    <citation type="submission" date="2024-04" db="UniProtKB">
        <authorList>
            <consortium name="EnsemblMetazoa"/>
        </authorList>
    </citation>
    <scope>IDENTIFICATION</scope>
    <source>
        <strain evidence="1">EBRO</strain>
    </source>
</reference>
<proteinExistence type="predicted"/>
<dbReference type="AlphaFoldDB" id="A0AAG5DHZ6"/>
<evidence type="ECO:0000313" key="1">
    <source>
        <dbReference type="EnsemblMetazoa" id="ENSAATROPP010509"/>
    </source>
</evidence>
<protein>
    <submittedName>
        <fullName evidence="1">Uncharacterized protein</fullName>
    </submittedName>
</protein>
<name>A0AAG5DHZ6_ANOAO</name>
<keyword evidence="2" id="KW-1185">Reference proteome</keyword>
<organism evidence="1 2">
    <name type="scientific">Anopheles atroparvus</name>
    <name type="common">European mosquito</name>
    <dbReference type="NCBI Taxonomy" id="41427"/>
    <lineage>
        <taxon>Eukaryota</taxon>
        <taxon>Metazoa</taxon>
        <taxon>Ecdysozoa</taxon>
        <taxon>Arthropoda</taxon>
        <taxon>Hexapoda</taxon>
        <taxon>Insecta</taxon>
        <taxon>Pterygota</taxon>
        <taxon>Neoptera</taxon>
        <taxon>Endopterygota</taxon>
        <taxon>Diptera</taxon>
        <taxon>Nematocera</taxon>
        <taxon>Culicoidea</taxon>
        <taxon>Culicidae</taxon>
        <taxon>Anophelinae</taxon>
        <taxon>Anopheles</taxon>
    </lineage>
</organism>
<sequence length="129" mass="13879">MSCVIRNSPSASMMSGFCSWRQILISSATVCRICRLRPRPGPMTRTCSRSSHGSICMMALFESSSGCTISSGLYDLITCAAASGQNTCTRSAPTFSALMAAKYGAPVYSSEPPTIPIRPAWPLWRSVSR</sequence>
<dbReference type="EnsemblMetazoa" id="ENSAATROPT011613">
    <property type="protein sequence ID" value="ENSAATROPP010509"/>
    <property type="gene ID" value="ENSAATROPG009453"/>
</dbReference>
<dbReference type="Proteomes" id="UP000075880">
    <property type="component" value="Unassembled WGS sequence"/>
</dbReference>